<dbReference type="SUPFAM" id="SSF53098">
    <property type="entry name" value="Ribonuclease H-like"/>
    <property type="match status" value="1"/>
</dbReference>
<proteinExistence type="predicted"/>
<dbReference type="PANTHER" id="PTHR38462">
    <property type="entry name" value="EXONUCLEASE-LIKE PROTEIN"/>
    <property type="match status" value="1"/>
</dbReference>
<dbReference type="Pfam" id="PF13482">
    <property type="entry name" value="RNase_H_2"/>
    <property type="match status" value="1"/>
</dbReference>
<accession>A0A6J5LTP8</accession>
<dbReference type="InterPro" id="IPR038720">
    <property type="entry name" value="YprB_RNase_H-like_dom"/>
</dbReference>
<dbReference type="EMBL" id="LR796329">
    <property type="protein sequence ID" value="CAB4137132.1"/>
    <property type="molecule type" value="Genomic_DNA"/>
</dbReference>
<feature type="domain" description="YprB ribonuclease H-like" evidence="1">
    <location>
        <begin position="148"/>
        <end position="265"/>
    </location>
</feature>
<dbReference type="GO" id="GO:0003676">
    <property type="term" value="F:nucleic acid binding"/>
    <property type="evidence" value="ECO:0007669"/>
    <property type="project" value="InterPro"/>
</dbReference>
<dbReference type="InterPro" id="IPR036397">
    <property type="entry name" value="RNaseH_sf"/>
</dbReference>
<reference evidence="2" key="1">
    <citation type="submission" date="2020-04" db="EMBL/GenBank/DDBJ databases">
        <authorList>
            <person name="Chiriac C."/>
            <person name="Salcher M."/>
            <person name="Ghai R."/>
            <person name="Kavagutti S V."/>
        </authorList>
    </citation>
    <scope>NUCLEOTIDE SEQUENCE</scope>
</reference>
<evidence type="ECO:0000313" key="2">
    <source>
        <dbReference type="EMBL" id="CAB4137132.1"/>
    </source>
</evidence>
<evidence type="ECO:0000259" key="1">
    <source>
        <dbReference type="Pfam" id="PF13482"/>
    </source>
</evidence>
<organism evidence="2">
    <name type="scientific">uncultured Caudovirales phage</name>
    <dbReference type="NCBI Taxonomy" id="2100421"/>
    <lineage>
        <taxon>Viruses</taxon>
        <taxon>Duplodnaviria</taxon>
        <taxon>Heunggongvirae</taxon>
        <taxon>Uroviricota</taxon>
        <taxon>Caudoviricetes</taxon>
        <taxon>Peduoviridae</taxon>
        <taxon>Maltschvirus</taxon>
        <taxon>Maltschvirus maltsch</taxon>
    </lineage>
</organism>
<dbReference type="Gene3D" id="3.30.420.10">
    <property type="entry name" value="Ribonuclease H-like superfamily/Ribonuclease H"/>
    <property type="match status" value="1"/>
</dbReference>
<protein>
    <submittedName>
        <fullName evidence="2">Ribonuclease H-like domain containing protein</fullName>
    </submittedName>
</protein>
<gene>
    <name evidence="2" type="ORF">UFOVP316_19</name>
</gene>
<sequence>MGKSKKGLIAEDYCRQYPDMKSYTLGKKMYNENIPLFTSIEQARKHINVVRGLSGNRLRKVMNNKTLYQPANNDTRNSPKAFKEEINTSAKVLILDIETAPIRAYVWGIWNVNVGTHQIQSDWFCLTWAAKWLFEDKVYSGKLKPKEIAEQNDKRIIEGIWKLINEADIVIAHNGEKFDIPKLNSRFILNGLQPPLPYQQIDTLKHIRRQFGFTSNKLDYVNKLLNLERKKYTNFELWENCMKGNADALSEMEAYNVQDVRILEETYLQIRAWIKPHPNMGLFILDEKEHRCPNCGSSELTEQGKNYNTTSNVYTLMRCNNCGAASRKRLGAATIKEKRHLLISTAK</sequence>
<name>A0A6J5LTP8_9CAUD</name>
<dbReference type="InterPro" id="IPR012337">
    <property type="entry name" value="RNaseH-like_sf"/>
</dbReference>
<dbReference type="PANTHER" id="PTHR38462:SF1">
    <property type="entry name" value="YPRB RIBONUCLEASE H-LIKE DOMAIN-CONTAINING PROTEIN"/>
    <property type="match status" value="1"/>
</dbReference>